<protein>
    <submittedName>
        <fullName evidence="2">Uncharacterized protein</fullName>
    </submittedName>
</protein>
<proteinExistence type="predicted"/>
<comment type="caution">
    <text evidence="2">The sequence shown here is derived from an EMBL/GenBank/DDBJ whole genome shotgun (WGS) entry which is preliminary data.</text>
</comment>
<keyword evidence="1" id="KW-0732">Signal</keyword>
<accession>A0A8K0VX12</accession>
<reference evidence="2" key="1">
    <citation type="journal article" date="2021" name="Nat. Commun.">
        <title>Genetic determinants of endophytism in the Arabidopsis root mycobiome.</title>
        <authorList>
            <person name="Mesny F."/>
            <person name="Miyauchi S."/>
            <person name="Thiergart T."/>
            <person name="Pickel B."/>
            <person name="Atanasova L."/>
            <person name="Karlsson M."/>
            <person name="Huettel B."/>
            <person name="Barry K.W."/>
            <person name="Haridas S."/>
            <person name="Chen C."/>
            <person name="Bauer D."/>
            <person name="Andreopoulos W."/>
            <person name="Pangilinan J."/>
            <person name="LaButti K."/>
            <person name="Riley R."/>
            <person name="Lipzen A."/>
            <person name="Clum A."/>
            <person name="Drula E."/>
            <person name="Henrissat B."/>
            <person name="Kohler A."/>
            <person name="Grigoriev I.V."/>
            <person name="Martin F.M."/>
            <person name="Hacquard S."/>
        </authorList>
    </citation>
    <scope>NUCLEOTIDE SEQUENCE</scope>
    <source>
        <strain evidence="2">MPI-SDFR-AT-0120</strain>
    </source>
</reference>
<gene>
    <name evidence="2" type="ORF">FB567DRAFT_605713</name>
</gene>
<keyword evidence="3" id="KW-1185">Reference proteome</keyword>
<evidence type="ECO:0000256" key="1">
    <source>
        <dbReference type="SAM" id="SignalP"/>
    </source>
</evidence>
<dbReference type="OrthoDB" id="5337308at2759"/>
<organism evidence="2 3">
    <name type="scientific">Paraphoma chrysanthemicola</name>
    <dbReference type="NCBI Taxonomy" id="798071"/>
    <lineage>
        <taxon>Eukaryota</taxon>
        <taxon>Fungi</taxon>
        <taxon>Dikarya</taxon>
        <taxon>Ascomycota</taxon>
        <taxon>Pezizomycotina</taxon>
        <taxon>Dothideomycetes</taxon>
        <taxon>Pleosporomycetidae</taxon>
        <taxon>Pleosporales</taxon>
        <taxon>Pleosporineae</taxon>
        <taxon>Phaeosphaeriaceae</taxon>
        <taxon>Paraphoma</taxon>
    </lineage>
</organism>
<feature type="signal peptide" evidence="1">
    <location>
        <begin position="1"/>
        <end position="19"/>
    </location>
</feature>
<evidence type="ECO:0000313" key="2">
    <source>
        <dbReference type="EMBL" id="KAH7082347.1"/>
    </source>
</evidence>
<dbReference type="EMBL" id="JAGMVJ010000014">
    <property type="protein sequence ID" value="KAH7082347.1"/>
    <property type="molecule type" value="Genomic_DNA"/>
</dbReference>
<evidence type="ECO:0000313" key="3">
    <source>
        <dbReference type="Proteomes" id="UP000813461"/>
    </source>
</evidence>
<dbReference type="AlphaFoldDB" id="A0A8K0VX12"/>
<name>A0A8K0VX12_9PLEO</name>
<dbReference type="Proteomes" id="UP000813461">
    <property type="component" value="Unassembled WGS sequence"/>
</dbReference>
<feature type="chain" id="PRO_5035419902" evidence="1">
    <location>
        <begin position="20"/>
        <end position="369"/>
    </location>
</feature>
<sequence length="369" mass="40829">MKALLTVLAATSFIGNSYCRVLHPSITPARESGSVILETKFHGLHNSIDDHASPYLDTVQTAGERWNPANTASQAEWDRFRQKGNWLGYELATWGWLDTVYNHDFRDEEAGTAHHIGTALKALGLSQTPKILGGNIQGYSIEHGEETFDESDPDDSDDELTIWDIIYKVGDREYHSTGAKVRFGMDGLGGAIYAQDLESPRTAANDNWPYVPPNDQLPALRLASDVLWGYWNAETLRLMASIFAQKELPDIPTWPGIELSTTGPDAAAGEALLGSPIGATLAYFLIQHKAELGLRHVTSVTIFQDNWFFKGAQHIHLMYKVEEYQEPEPESSVADGAAYARSVHASDNGSLMIREHVFQMDAGKLKAKL</sequence>